<dbReference type="EMBL" id="GG662686">
    <property type="protein sequence ID" value="EWS74175.1"/>
    <property type="molecule type" value="Genomic_DNA"/>
</dbReference>
<gene>
    <name evidence="1" type="ORF">TTHERM_001076981</name>
</gene>
<keyword evidence="2" id="KW-1185">Reference proteome</keyword>
<accession>W7X4D5</accession>
<dbReference type="KEGG" id="tet:TTHERM_001076981"/>
<proteinExistence type="predicted"/>
<dbReference type="Proteomes" id="UP000009168">
    <property type="component" value="Unassembled WGS sequence"/>
</dbReference>
<evidence type="ECO:0000313" key="1">
    <source>
        <dbReference type="EMBL" id="EWS74175.1"/>
    </source>
</evidence>
<reference evidence="2" key="1">
    <citation type="journal article" date="2006" name="PLoS Biol.">
        <title>Macronuclear genome sequence of the ciliate Tetrahymena thermophila, a model eukaryote.</title>
        <authorList>
            <person name="Eisen J.A."/>
            <person name="Coyne R.S."/>
            <person name="Wu M."/>
            <person name="Wu D."/>
            <person name="Thiagarajan M."/>
            <person name="Wortman J.R."/>
            <person name="Badger J.H."/>
            <person name="Ren Q."/>
            <person name="Amedeo P."/>
            <person name="Jones K.M."/>
            <person name="Tallon L.J."/>
            <person name="Delcher A.L."/>
            <person name="Salzberg S.L."/>
            <person name="Silva J.C."/>
            <person name="Haas B.J."/>
            <person name="Majoros W.H."/>
            <person name="Farzad M."/>
            <person name="Carlton J.M."/>
            <person name="Smith R.K. Jr."/>
            <person name="Garg J."/>
            <person name="Pearlman R.E."/>
            <person name="Karrer K.M."/>
            <person name="Sun L."/>
            <person name="Manning G."/>
            <person name="Elde N.C."/>
            <person name="Turkewitz A.P."/>
            <person name="Asai D.J."/>
            <person name="Wilkes D.E."/>
            <person name="Wang Y."/>
            <person name="Cai H."/>
            <person name="Collins K."/>
            <person name="Stewart B.A."/>
            <person name="Lee S.R."/>
            <person name="Wilamowska K."/>
            <person name="Weinberg Z."/>
            <person name="Ruzzo W.L."/>
            <person name="Wloga D."/>
            <person name="Gaertig J."/>
            <person name="Frankel J."/>
            <person name="Tsao C.-C."/>
            <person name="Gorovsky M.A."/>
            <person name="Keeling P.J."/>
            <person name="Waller R.F."/>
            <person name="Patron N.J."/>
            <person name="Cherry J.M."/>
            <person name="Stover N.A."/>
            <person name="Krieger C.J."/>
            <person name="del Toro C."/>
            <person name="Ryder H.F."/>
            <person name="Williamson S.C."/>
            <person name="Barbeau R.A."/>
            <person name="Hamilton E.P."/>
            <person name="Orias E."/>
        </authorList>
    </citation>
    <scope>NUCLEOTIDE SEQUENCE [LARGE SCALE GENOMIC DNA]</scope>
    <source>
        <strain evidence="2">SB210</strain>
    </source>
</reference>
<organism evidence="1 2">
    <name type="scientific">Tetrahymena thermophila (strain SB210)</name>
    <dbReference type="NCBI Taxonomy" id="312017"/>
    <lineage>
        <taxon>Eukaryota</taxon>
        <taxon>Sar</taxon>
        <taxon>Alveolata</taxon>
        <taxon>Ciliophora</taxon>
        <taxon>Intramacronucleata</taxon>
        <taxon>Oligohymenophorea</taxon>
        <taxon>Hymenostomatida</taxon>
        <taxon>Tetrahymenina</taxon>
        <taxon>Tetrahymenidae</taxon>
        <taxon>Tetrahymena</taxon>
    </lineage>
</organism>
<dbReference type="RefSeq" id="XP_012653296.1">
    <property type="nucleotide sequence ID" value="XM_012797842.1"/>
</dbReference>
<dbReference type="InParanoid" id="W7X4D5"/>
<dbReference type="AlphaFoldDB" id="W7X4D5"/>
<sequence>MLVFLKSIFLNDQMILRKNQTIRLKNKPKIKQSSSKQLFSQGDELLSNGFCLLVCLLIVLHLKEEKDDIMMKNIEEINNINKDQSSLKQLNKLINNQVQFLIRLKEQAKVFVNINKK</sequence>
<evidence type="ECO:0000313" key="2">
    <source>
        <dbReference type="Proteomes" id="UP000009168"/>
    </source>
</evidence>
<dbReference type="GeneID" id="24441626"/>
<name>W7X4D5_TETTS</name>
<protein>
    <submittedName>
        <fullName evidence="1">Uncharacterized protein</fullName>
    </submittedName>
</protein>